<accession>A0ABD2Z2K7</accession>
<keyword evidence="3" id="KW-1185">Reference proteome</keyword>
<dbReference type="Proteomes" id="UP001630127">
    <property type="component" value="Unassembled WGS sequence"/>
</dbReference>
<feature type="compositionally biased region" description="Basic and acidic residues" evidence="1">
    <location>
        <begin position="97"/>
        <end position="108"/>
    </location>
</feature>
<gene>
    <name evidence="2" type="ORF">ACH5RR_025788</name>
</gene>
<evidence type="ECO:0000313" key="2">
    <source>
        <dbReference type="EMBL" id="KAL3513071.1"/>
    </source>
</evidence>
<dbReference type="AlphaFoldDB" id="A0ABD2Z2K7"/>
<evidence type="ECO:0000313" key="3">
    <source>
        <dbReference type="Proteomes" id="UP001630127"/>
    </source>
</evidence>
<dbReference type="EMBL" id="JBJUIK010000011">
    <property type="protein sequence ID" value="KAL3513071.1"/>
    <property type="molecule type" value="Genomic_DNA"/>
</dbReference>
<evidence type="ECO:0000256" key="1">
    <source>
        <dbReference type="SAM" id="MobiDB-lite"/>
    </source>
</evidence>
<sequence length="126" mass="14935">MVEDSNSPIHKGFAGIGCIEYTWWRGTRRAQHPKQGLWEPSQDKQDNYTFYHPEILEEVRTMVSYHSKSLNTLHCKMDILATRINNIHLFNMSNWPKEPKPPKWHYNDSTEEFDNDVAEKVEDNNE</sequence>
<reference evidence="2 3" key="1">
    <citation type="submission" date="2024-11" db="EMBL/GenBank/DDBJ databases">
        <title>A near-complete genome assembly of Cinchona calisaya.</title>
        <authorList>
            <person name="Lian D.C."/>
            <person name="Zhao X.W."/>
            <person name="Wei L."/>
        </authorList>
    </citation>
    <scope>NUCLEOTIDE SEQUENCE [LARGE SCALE GENOMIC DNA]</scope>
    <source>
        <tissue evidence="2">Nenye</tissue>
    </source>
</reference>
<name>A0ABD2Z2K7_9GENT</name>
<feature type="region of interest" description="Disordered" evidence="1">
    <location>
        <begin position="97"/>
        <end position="126"/>
    </location>
</feature>
<feature type="compositionally biased region" description="Basic and acidic residues" evidence="1">
    <location>
        <begin position="117"/>
        <end position="126"/>
    </location>
</feature>
<proteinExistence type="predicted"/>
<protein>
    <submittedName>
        <fullName evidence="2">Uncharacterized protein</fullName>
    </submittedName>
</protein>
<comment type="caution">
    <text evidence="2">The sequence shown here is derived from an EMBL/GenBank/DDBJ whole genome shotgun (WGS) entry which is preliminary data.</text>
</comment>
<organism evidence="2 3">
    <name type="scientific">Cinchona calisaya</name>
    <dbReference type="NCBI Taxonomy" id="153742"/>
    <lineage>
        <taxon>Eukaryota</taxon>
        <taxon>Viridiplantae</taxon>
        <taxon>Streptophyta</taxon>
        <taxon>Embryophyta</taxon>
        <taxon>Tracheophyta</taxon>
        <taxon>Spermatophyta</taxon>
        <taxon>Magnoliopsida</taxon>
        <taxon>eudicotyledons</taxon>
        <taxon>Gunneridae</taxon>
        <taxon>Pentapetalae</taxon>
        <taxon>asterids</taxon>
        <taxon>lamiids</taxon>
        <taxon>Gentianales</taxon>
        <taxon>Rubiaceae</taxon>
        <taxon>Cinchonoideae</taxon>
        <taxon>Cinchoneae</taxon>
        <taxon>Cinchona</taxon>
    </lineage>
</organism>